<evidence type="ECO:0000313" key="1">
    <source>
        <dbReference type="EMBL" id="KAA8493441.1"/>
    </source>
</evidence>
<proteinExistence type="predicted"/>
<protein>
    <submittedName>
        <fullName evidence="1">Uncharacterized protein</fullName>
    </submittedName>
</protein>
<keyword evidence="2" id="KW-1185">Reference proteome</keyword>
<dbReference type="Proteomes" id="UP000324585">
    <property type="component" value="Unassembled WGS sequence"/>
</dbReference>
<gene>
    <name evidence="1" type="ORF">FVE85_8886</name>
</gene>
<evidence type="ECO:0000313" key="2">
    <source>
        <dbReference type="Proteomes" id="UP000324585"/>
    </source>
</evidence>
<name>A0A5J4YPJ5_PORPP</name>
<sequence>MADAMGRLVAVATWPFGAVGVRAAAECCYAARVRDICRGCGVSAVELDERDFGRIWRVAKRVASWSWTRRSWMARLVHWAQLALAHCAIGHFLPAWPGHAALRARQSWSAMAPRFCGAATVGAIRP</sequence>
<organism evidence="1 2">
    <name type="scientific">Porphyridium purpureum</name>
    <name type="common">Red alga</name>
    <name type="synonym">Porphyridium cruentum</name>
    <dbReference type="NCBI Taxonomy" id="35688"/>
    <lineage>
        <taxon>Eukaryota</taxon>
        <taxon>Rhodophyta</taxon>
        <taxon>Bangiophyceae</taxon>
        <taxon>Porphyridiales</taxon>
        <taxon>Porphyridiaceae</taxon>
        <taxon>Porphyridium</taxon>
    </lineage>
</organism>
<dbReference type="AlphaFoldDB" id="A0A5J4YPJ5"/>
<dbReference type="EMBL" id="VRMN01000007">
    <property type="protein sequence ID" value="KAA8493441.1"/>
    <property type="molecule type" value="Genomic_DNA"/>
</dbReference>
<accession>A0A5J4YPJ5</accession>
<reference evidence="2" key="1">
    <citation type="journal article" date="2019" name="Nat. Commun.">
        <title>Expansion of phycobilisome linker gene families in mesophilic red algae.</title>
        <authorList>
            <person name="Lee J."/>
            <person name="Kim D."/>
            <person name="Bhattacharya D."/>
            <person name="Yoon H.S."/>
        </authorList>
    </citation>
    <scope>NUCLEOTIDE SEQUENCE [LARGE SCALE GENOMIC DNA]</scope>
    <source>
        <strain evidence="2">CCMP 1328</strain>
    </source>
</reference>
<comment type="caution">
    <text evidence="1">The sequence shown here is derived from an EMBL/GenBank/DDBJ whole genome shotgun (WGS) entry which is preliminary data.</text>
</comment>